<dbReference type="Gene3D" id="3.90.79.10">
    <property type="entry name" value="Nucleoside Triphosphate Pyrophosphohydrolase"/>
    <property type="match status" value="1"/>
</dbReference>
<reference evidence="13 16" key="3">
    <citation type="submission" date="2018-07" db="EMBL/GenBank/DDBJ databases">
        <title>Mechanisms of high-level aminoglycoside resistance among Gram-negative pathogens in Brazil.</title>
        <authorList>
            <person name="Ballaben A.S."/>
            <person name="Darini A.L.C."/>
            <person name="Doi Y."/>
        </authorList>
    </citation>
    <scope>NUCLEOTIDE SEQUENCE [LARGE SCALE GENOMIC DNA]</scope>
    <source>
        <strain evidence="13 16">B2-305</strain>
    </source>
</reference>
<comment type="similarity">
    <text evidence="1 9">Belongs to the Nudix hydrolase family. NudC subfamily.</text>
</comment>
<dbReference type="SUPFAM" id="SSF55811">
    <property type="entry name" value="Nudix"/>
    <property type="match status" value="2"/>
</dbReference>
<dbReference type="GO" id="GO:0005829">
    <property type="term" value="C:cytosol"/>
    <property type="evidence" value="ECO:0007669"/>
    <property type="project" value="TreeGrafter"/>
</dbReference>
<reference evidence="15" key="1">
    <citation type="submission" date="2015-06" db="EMBL/GenBank/DDBJ databases">
        <authorList>
            <person name="Radhakrishnan Rajesh"/>
            <person name="Underwood Anthony"/>
            <person name="Al-Shahib Ali"/>
        </authorList>
    </citation>
    <scope>NUCLEOTIDE SEQUENCE [LARGE SCALE GENOMIC DNA]</scope>
    <source>
        <strain evidence="15">P19_London_7_VIM_2_05_10</strain>
    </source>
</reference>
<dbReference type="InterPro" id="IPR020084">
    <property type="entry name" value="NUDIX_hydrolase_CS"/>
</dbReference>
<sequence length="278" mass="31356">MAGEFRWQAGRPATAQVGGWVLAHCQQRFLQDDNGLLFPREWLKRQELPLLAEHGVGHWQGEPVYVLELDEPIELPGMAWAPLRQFMLHGDFDQFCMLGYASQIGIWARHNRFCGNCGTRMQAQDHERVMQCPQCGLHQYPRLSPSMIVLVTRGDEVLLARSPRFVPGVYSTLAGFVEAGESVEQCVVREVREEVGVEVANLEYIGSQNWPFPHSLMLGFHAEYVSGEIVPQEDEIEDAQWFSLDALPPLPAQRSIARHLIDLYLARRSGAAEPVLPG</sequence>
<dbReference type="SMR" id="A0A072ZHQ9"/>
<evidence type="ECO:0000256" key="1">
    <source>
        <dbReference type="ARBA" id="ARBA00009595"/>
    </source>
</evidence>
<dbReference type="EC" id="3.6.1.-" evidence="9"/>
<dbReference type="RefSeq" id="WP_003113595.1">
    <property type="nucleotide sequence ID" value="NZ_AP014839.1"/>
</dbReference>
<dbReference type="GO" id="GO:0000210">
    <property type="term" value="F:NAD+ diphosphatase activity"/>
    <property type="evidence" value="ECO:0007669"/>
    <property type="project" value="UniProtKB-UniRule"/>
</dbReference>
<dbReference type="GO" id="GO:0000287">
    <property type="term" value="F:magnesium ion binding"/>
    <property type="evidence" value="ECO:0007669"/>
    <property type="project" value="UniProtKB-UniRule"/>
</dbReference>
<proteinExistence type="inferred from homology"/>
<dbReference type="eggNOG" id="COG2816">
    <property type="taxonomic scope" value="Bacteria"/>
</dbReference>
<protein>
    <recommendedName>
        <fullName evidence="9">NAD-capped RNA hydrolase NudC</fullName>
        <shortName evidence="9">DeNADding enzyme NudC</shortName>
        <ecNumber evidence="9">3.6.1.-</ecNumber>
    </recommendedName>
    <alternativeName>
        <fullName evidence="9">NADH pyrophosphatase</fullName>
        <ecNumber evidence="9">3.6.1.22</ecNumber>
    </alternativeName>
</protein>
<feature type="binding site" evidence="9">
    <location>
        <position position="235"/>
    </location>
    <ligand>
        <name>a divalent metal cation</name>
        <dbReference type="ChEBI" id="CHEBI:60240"/>
        <label>1</label>
    </ligand>
</feature>
<dbReference type="EMBL" id="QORE01000441">
    <property type="protein sequence ID" value="RCI74131.1"/>
    <property type="molecule type" value="Genomic_DNA"/>
</dbReference>
<dbReference type="Pfam" id="PF00293">
    <property type="entry name" value="NUDIX"/>
    <property type="match status" value="1"/>
</dbReference>
<accession>A0A072ZHQ9</accession>
<dbReference type="AlphaFoldDB" id="A0A072ZHQ9"/>
<dbReference type="FunFam" id="3.90.79.10:FF:000004">
    <property type="entry name" value="NADH pyrophosphatase"/>
    <property type="match status" value="1"/>
</dbReference>
<dbReference type="InterPro" id="IPR050241">
    <property type="entry name" value="NAD-cap_RNA_hydrolase_NudC"/>
</dbReference>
<dbReference type="InterPro" id="IPR015797">
    <property type="entry name" value="NUDIX_hydrolase-like_dom_sf"/>
</dbReference>
<evidence type="ECO:0000313" key="12">
    <source>
        <dbReference type="EMBL" id="MZZ14476.1"/>
    </source>
</evidence>
<evidence type="ECO:0000313" key="13">
    <source>
        <dbReference type="EMBL" id="RCI74131.1"/>
    </source>
</evidence>
<feature type="binding site" evidence="9">
    <location>
        <position position="194"/>
    </location>
    <ligand>
        <name>a divalent metal cation</name>
        <dbReference type="ChEBI" id="CHEBI:60240"/>
        <label>1</label>
    </ligand>
</feature>
<reference evidence="12" key="5">
    <citation type="submission" date="2020-01" db="EMBL/GenBank/DDBJ databases">
        <title>Bacteria Cultured from War Wounds Associated with the Conflict in Eastern Ukraine.</title>
        <authorList>
            <person name="Snesrud E."/>
            <person name="Galac M.R."/>
            <person name="Mc Gann P."/>
            <person name="Valentine K."/>
            <person name="Viacheslav K."/>
        </authorList>
    </citation>
    <scope>NUCLEOTIDE SEQUENCE</scope>
    <source>
        <strain evidence="12">VNMU148</strain>
    </source>
</reference>
<dbReference type="PROSITE" id="PS51462">
    <property type="entry name" value="NUDIX"/>
    <property type="match status" value="1"/>
</dbReference>
<keyword evidence="5 9" id="KW-0460">Magnesium</keyword>
<keyword evidence="4 9" id="KW-0862">Zinc</keyword>
<feature type="binding site" evidence="9">
    <location>
        <position position="114"/>
    </location>
    <ligand>
        <name>Zn(2+)</name>
        <dbReference type="ChEBI" id="CHEBI:29105"/>
    </ligand>
</feature>
<accession>A0A1S1C3D2</accession>
<evidence type="ECO:0000256" key="9">
    <source>
        <dbReference type="HAMAP-Rule" id="MF_00297"/>
    </source>
</evidence>
<dbReference type="InterPro" id="IPR015375">
    <property type="entry name" value="NADH_PPase-like_N"/>
</dbReference>
<evidence type="ECO:0000313" key="14">
    <source>
        <dbReference type="EMBL" id="RMS60176.1"/>
    </source>
</evidence>
<dbReference type="EMBL" id="CVVU01000254">
    <property type="protein sequence ID" value="CRP92150.1"/>
    <property type="molecule type" value="Genomic_DNA"/>
</dbReference>
<feature type="domain" description="Nudix hydrolase" evidence="10">
    <location>
        <begin position="141"/>
        <end position="265"/>
    </location>
</feature>
<keyword evidence="6 9" id="KW-0520">NAD</keyword>
<feature type="binding site" evidence="9">
    <location>
        <position position="257"/>
    </location>
    <ligand>
        <name>substrate</name>
    </ligand>
</feature>
<dbReference type="Proteomes" id="UP000644192">
    <property type="component" value="Unassembled WGS sequence"/>
</dbReference>
<dbReference type="PROSITE" id="PS00893">
    <property type="entry name" value="NUDIX_BOX"/>
    <property type="match status" value="1"/>
</dbReference>
<dbReference type="NCBIfam" id="NF001299">
    <property type="entry name" value="PRK00241.1"/>
    <property type="match status" value="1"/>
</dbReference>
<feature type="binding site" evidence="9">
    <location>
        <position position="84"/>
    </location>
    <ligand>
        <name>substrate</name>
    </ligand>
</feature>
<comment type="catalytic activity">
    <reaction evidence="9">
        <text>NADH + H2O = reduced beta-nicotinamide D-ribonucleotide + AMP + 2 H(+)</text>
        <dbReference type="Rhea" id="RHEA:48868"/>
        <dbReference type="ChEBI" id="CHEBI:15377"/>
        <dbReference type="ChEBI" id="CHEBI:15378"/>
        <dbReference type="ChEBI" id="CHEBI:57945"/>
        <dbReference type="ChEBI" id="CHEBI:90832"/>
        <dbReference type="ChEBI" id="CHEBI:456215"/>
        <dbReference type="EC" id="3.6.1.22"/>
    </reaction>
</comment>
<feature type="binding site" evidence="9">
    <location>
        <position position="132"/>
    </location>
    <ligand>
        <name>Zn(2+)</name>
        <dbReference type="ChEBI" id="CHEBI:29105"/>
    </ligand>
</feature>
<feature type="binding site" evidence="9">
    <location>
        <position position="140"/>
    </location>
    <ligand>
        <name>substrate</name>
    </ligand>
</feature>
<dbReference type="Proteomes" id="UP000045039">
    <property type="component" value="Unassembled WGS sequence"/>
</dbReference>
<comment type="cofactor">
    <cofactor evidence="9">
        <name>Mg(2+)</name>
        <dbReference type="ChEBI" id="CHEBI:18420"/>
    </cofactor>
    <cofactor evidence="9">
        <name>Mn(2+)</name>
        <dbReference type="ChEBI" id="CHEBI:29035"/>
    </cofactor>
    <text evidence="9">Divalent metal cations. Mg(2+) or Mn(2+).</text>
</comment>
<keyword evidence="3 9" id="KW-0378">Hydrolase</keyword>
<dbReference type="GO" id="GO:0019677">
    <property type="term" value="P:NAD+ catabolic process"/>
    <property type="evidence" value="ECO:0007669"/>
    <property type="project" value="TreeGrafter"/>
</dbReference>
<dbReference type="InterPro" id="IPR015376">
    <property type="entry name" value="Znr_NADH_PPase"/>
</dbReference>
<dbReference type="FunFam" id="3.90.79.20:FF:000004">
    <property type="entry name" value="NADH pyrophosphatase"/>
    <property type="match status" value="1"/>
</dbReference>
<dbReference type="GO" id="GO:0030145">
    <property type="term" value="F:manganese ion binding"/>
    <property type="evidence" value="ECO:0007669"/>
    <property type="project" value="UniProtKB-UniRule"/>
</dbReference>
<evidence type="ECO:0000313" key="15">
    <source>
        <dbReference type="Proteomes" id="UP000045039"/>
    </source>
</evidence>
<keyword evidence="7 9" id="KW-0464">Manganese</keyword>
<dbReference type="GO" id="GO:0035529">
    <property type="term" value="F:NADH pyrophosphatase activity"/>
    <property type="evidence" value="ECO:0007669"/>
    <property type="project" value="TreeGrafter"/>
</dbReference>
<organism evidence="12 18">
    <name type="scientific">Pseudomonas aeruginosa</name>
    <dbReference type="NCBI Taxonomy" id="287"/>
    <lineage>
        <taxon>Bacteria</taxon>
        <taxon>Pseudomonadati</taxon>
        <taxon>Pseudomonadota</taxon>
        <taxon>Gammaproteobacteria</taxon>
        <taxon>Pseudomonadales</taxon>
        <taxon>Pseudomonadaceae</taxon>
        <taxon>Pseudomonas</taxon>
    </lineage>
</organism>
<evidence type="ECO:0000256" key="2">
    <source>
        <dbReference type="ARBA" id="ARBA00022723"/>
    </source>
</evidence>
<feature type="binding site" evidence="9">
    <location>
        <position position="135"/>
    </location>
    <ligand>
        <name>Zn(2+)</name>
        <dbReference type="ChEBI" id="CHEBI:29105"/>
    </ligand>
</feature>
<feature type="short sequence motif" description="Nudix box" evidence="9">
    <location>
        <begin position="175"/>
        <end position="196"/>
    </location>
</feature>
<name>A0A072ZHQ9_PSEAI</name>
<dbReference type="HAMAP" id="MF_00297">
    <property type="entry name" value="Nudix_NudC"/>
    <property type="match status" value="1"/>
</dbReference>
<feature type="binding site" evidence="9">
    <location>
        <position position="117"/>
    </location>
    <ligand>
        <name>Zn(2+)</name>
        <dbReference type="ChEBI" id="CHEBI:29105"/>
    </ligand>
</feature>
<feature type="binding site" evidence="9">
    <location>
        <position position="174"/>
    </location>
    <ligand>
        <name>a divalent metal cation</name>
        <dbReference type="ChEBI" id="CHEBI:60240"/>
        <label>1</label>
    </ligand>
</feature>
<comment type="function">
    <text evidence="9">mRNA decapping enzyme that specifically removes the nicotinamide adenine dinucleotide (NAD) cap from a subset of mRNAs by hydrolyzing the diphosphate linkage to produce nicotinamide mononucleotide (NMN) and 5' monophosphate mRNA. The NAD-cap is present at the 5'-end of some mRNAs and stabilizes RNA against 5'-processing. Has preference for mRNAs with a 5'-end purine. Catalyzes the hydrolysis of a broad range of dinucleotide pyrophosphates.</text>
</comment>
<dbReference type="PANTHER" id="PTHR42904:SF6">
    <property type="entry name" value="NAD-CAPPED RNA HYDROLASE NUDT12"/>
    <property type="match status" value="1"/>
</dbReference>
<dbReference type="EMBL" id="RBSQ01000350">
    <property type="protein sequence ID" value="RMS60176.1"/>
    <property type="molecule type" value="Genomic_DNA"/>
</dbReference>
<dbReference type="GO" id="GO:0008270">
    <property type="term" value="F:zinc ion binding"/>
    <property type="evidence" value="ECO:0007669"/>
    <property type="project" value="UniProtKB-UniRule"/>
</dbReference>
<feature type="binding site" evidence="9">
    <location>
        <position position="190"/>
    </location>
    <ligand>
        <name>a divalent metal cation</name>
        <dbReference type="ChEBI" id="CHEBI:60240"/>
        <label>3</label>
    </ligand>
</feature>
<dbReference type="InterPro" id="IPR049734">
    <property type="entry name" value="NudC-like_C"/>
</dbReference>
<keyword evidence="2 9" id="KW-0479">Metal-binding</keyword>
<evidence type="ECO:0000256" key="6">
    <source>
        <dbReference type="ARBA" id="ARBA00023027"/>
    </source>
</evidence>
<evidence type="ECO:0000259" key="10">
    <source>
        <dbReference type="PROSITE" id="PS51462"/>
    </source>
</evidence>
<evidence type="ECO:0000256" key="5">
    <source>
        <dbReference type="ARBA" id="ARBA00022842"/>
    </source>
</evidence>
<evidence type="ECO:0000313" key="18">
    <source>
        <dbReference type="Proteomes" id="UP000644192"/>
    </source>
</evidence>
<reference evidence="11" key="2">
    <citation type="submission" date="2015-06" db="EMBL/GenBank/DDBJ databases">
        <authorList>
            <person name="Radhakrishnan R."/>
            <person name="Underwood A."/>
            <person name="Al-Shahib A."/>
        </authorList>
    </citation>
    <scope>NUCLEOTIDE SEQUENCE</scope>
    <source>
        <strain evidence="11">P19_London_7_VIM_2_05_10</strain>
    </source>
</reference>
<feature type="binding site" evidence="9">
    <location>
        <position position="194"/>
    </location>
    <ligand>
        <name>a divalent metal cation</name>
        <dbReference type="ChEBI" id="CHEBI:60240"/>
        <label>3</label>
    </ligand>
</feature>
<evidence type="ECO:0000256" key="7">
    <source>
        <dbReference type="ARBA" id="ARBA00023211"/>
    </source>
</evidence>
<dbReference type="Pfam" id="PF09296">
    <property type="entry name" value="NUDIX-like"/>
    <property type="match status" value="1"/>
</dbReference>
<dbReference type="InterPro" id="IPR000086">
    <property type="entry name" value="NUDIX_hydrolase_dom"/>
</dbReference>
<dbReference type="Proteomes" id="UP000253594">
    <property type="component" value="Unassembled WGS sequence"/>
</dbReference>
<feature type="binding site" evidence="9">
    <location>
        <position position="235"/>
    </location>
    <ligand>
        <name>a divalent metal cation</name>
        <dbReference type="ChEBI" id="CHEBI:60240"/>
        <label>3</label>
    </ligand>
</feature>
<dbReference type="GO" id="GO:0006742">
    <property type="term" value="P:NADP+ catabolic process"/>
    <property type="evidence" value="ECO:0007669"/>
    <property type="project" value="TreeGrafter"/>
</dbReference>
<dbReference type="InterPro" id="IPR022925">
    <property type="entry name" value="RNA_Hydrolase_NudC"/>
</dbReference>
<feature type="binding site" evidence="9">
    <location>
        <position position="190"/>
    </location>
    <ligand>
        <name>a divalent metal cation</name>
        <dbReference type="ChEBI" id="CHEBI:60240"/>
        <label>2</label>
    </ligand>
</feature>
<comment type="cofactor">
    <cofactor evidence="9">
        <name>Zn(2+)</name>
        <dbReference type="ChEBI" id="CHEBI:29105"/>
    </cofactor>
    <text evidence="9">Binds 1 zinc ion per subunit.</text>
</comment>
<dbReference type="PANTHER" id="PTHR42904">
    <property type="entry name" value="NUDIX HYDROLASE, NUDC SUBFAMILY"/>
    <property type="match status" value="1"/>
</dbReference>
<dbReference type="EC" id="3.6.1.22" evidence="9"/>
<reference evidence="14 17" key="4">
    <citation type="submission" date="2018-08" db="EMBL/GenBank/DDBJ databases">
        <title>Recombination of ecologically and evolutionarily significant loci maintains genetic cohesion in the Pseudomonas syringae species complex.</title>
        <authorList>
            <person name="Dillon M."/>
            <person name="Thakur S."/>
            <person name="Almeida R.N.D."/>
            <person name="Weir B.S."/>
            <person name="Guttman D.S."/>
        </authorList>
    </citation>
    <scope>NUCLEOTIDE SEQUENCE [LARGE SCALE GENOMIC DNA]</scope>
    <source>
        <strain evidence="14 17">ICMP 7846</strain>
    </source>
</reference>
<comment type="caution">
    <text evidence="9">Lacks conserved residue(s) required for the propagation of feature annotation.</text>
</comment>
<evidence type="ECO:0000313" key="16">
    <source>
        <dbReference type="Proteomes" id="UP000253594"/>
    </source>
</evidence>
<feature type="binding site" evidence="9">
    <location>
        <begin position="208"/>
        <end position="215"/>
    </location>
    <ligand>
        <name>substrate</name>
    </ligand>
</feature>
<comment type="catalytic activity">
    <reaction evidence="8">
        <text>a 5'-end NAD(+)-phospho-ribonucleoside in mRNA + H2O = a 5'-end phospho-adenosine-phospho-ribonucleoside in mRNA + beta-nicotinamide D-ribonucleotide + 2 H(+)</text>
        <dbReference type="Rhea" id="RHEA:60876"/>
        <dbReference type="Rhea" id="RHEA-COMP:15698"/>
        <dbReference type="Rhea" id="RHEA-COMP:15719"/>
        <dbReference type="ChEBI" id="CHEBI:14649"/>
        <dbReference type="ChEBI" id="CHEBI:15377"/>
        <dbReference type="ChEBI" id="CHEBI:15378"/>
        <dbReference type="ChEBI" id="CHEBI:144029"/>
        <dbReference type="ChEBI" id="CHEBI:144051"/>
    </reaction>
    <physiologicalReaction direction="left-to-right" evidence="8">
        <dbReference type="Rhea" id="RHEA:60877"/>
    </physiologicalReaction>
</comment>
<dbReference type="Proteomes" id="UP000270834">
    <property type="component" value="Unassembled WGS sequence"/>
</dbReference>
<comment type="catalytic activity">
    <reaction evidence="9">
        <text>NAD(+) + H2O = beta-nicotinamide D-ribonucleotide + AMP + 2 H(+)</text>
        <dbReference type="Rhea" id="RHEA:11800"/>
        <dbReference type="ChEBI" id="CHEBI:14649"/>
        <dbReference type="ChEBI" id="CHEBI:15377"/>
        <dbReference type="ChEBI" id="CHEBI:15378"/>
        <dbReference type="ChEBI" id="CHEBI:57540"/>
        <dbReference type="ChEBI" id="CHEBI:456215"/>
        <dbReference type="EC" id="3.6.1.22"/>
    </reaction>
</comment>
<feature type="binding site" evidence="9">
    <location>
        <position position="127"/>
    </location>
    <ligand>
        <name>substrate</name>
    </ligand>
</feature>
<evidence type="ECO:0000256" key="4">
    <source>
        <dbReference type="ARBA" id="ARBA00022833"/>
    </source>
</evidence>
<gene>
    <name evidence="9 12" type="primary">nudC</name>
    <name evidence="11" type="synonym">nudC_4</name>
    <name evidence="14" type="ORF">ALP65_00782</name>
    <name evidence="13" type="ORF">DT376_14620</name>
    <name evidence="12" type="ORF">GUL26_19675</name>
    <name evidence="11" type="ORF">PAERUG_P19_London_7_VIM_2_05_10_06017</name>
</gene>
<comment type="caution">
    <text evidence="12">The sequence shown here is derived from an EMBL/GenBank/DDBJ whole genome shotgun (WGS) entry which is preliminary data.</text>
</comment>
<comment type="subunit">
    <text evidence="9">Homodimer.</text>
</comment>
<dbReference type="CDD" id="cd03429">
    <property type="entry name" value="NUDIX_NADH_pyrophosphatase_Nudt13"/>
    <property type="match status" value="1"/>
</dbReference>
<evidence type="ECO:0000313" key="11">
    <source>
        <dbReference type="EMBL" id="CRP92150.1"/>
    </source>
</evidence>
<dbReference type="EMBL" id="WXZT01000014">
    <property type="protein sequence ID" value="MZZ14476.1"/>
    <property type="molecule type" value="Genomic_DNA"/>
</dbReference>
<evidence type="ECO:0000256" key="8">
    <source>
        <dbReference type="ARBA" id="ARBA00023679"/>
    </source>
</evidence>
<evidence type="ECO:0000256" key="3">
    <source>
        <dbReference type="ARBA" id="ARBA00022801"/>
    </source>
</evidence>
<dbReference type="Gene3D" id="3.90.79.20">
    <property type="match status" value="1"/>
</dbReference>
<evidence type="ECO:0000313" key="17">
    <source>
        <dbReference type="Proteomes" id="UP000270834"/>
    </source>
</evidence>
<dbReference type="Pfam" id="PF09297">
    <property type="entry name" value="Zn_ribbon_NUD"/>
    <property type="match status" value="1"/>
</dbReference>